<feature type="compositionally biased region" description="Low complexity" evidence="1">
    <location>
        <begin position="454"/>
        <end position="464"/>
    </location>
</feature>
<dbReference type="RefSeq" id="WP_058470518.1">
    <property type="nucleotide sequence ID" value="NZ_CAAAIC010000002.1"/>
</dbReference>
<dbReference type="EMBL" id="LNYJ01000011">
    <property type="protein sequence ID" value="KTD16683.1"/>
    <property type="molecule type" value="Genomic_DNA"/>
</dbReference>
<organism evidence="2 3">
    <name type="scientific">Legionella jordanis</name>
    <dbReference type="NCBI Taxonomy" id="456"/>
    <lineage>
        <taxon>Bacteria</taxon>
        <taxon>Pseudomonadati</taxon>
        <taxon>Pseudomonadota</taxon>
        <taxon>Gammaproteobacteria</taxon>
        <taxon>Legionellales</taxon>
        <taxon>Legionellaceae</taxon>
        <taxon>Legionella</taxon>
    </lineage>
</organism>
<accession>A0A0W0V956</accession>
<comment type="caution">
    <text evidence="2">The sequence shown here is derived from an EMBL/GenBank/DDBJ whole genome shotgun (WGS) entry which is preliminary data.</text>
</comment>
<evidence type="ECO:0000313" key="2">
    <source>
        <dbReference type="EMBL" id="KTD16683.1"/>
    </source>
</evidence>
<feature type="region of interest" description="Disordered" evidence="1">
    <location>
        <begin position="424"/>
        <end position="472"/>
    </location>
</feature>
<dbReference type="OrthoDB" id="5651348at2"/>
<proteinExistence type="predicted"/>
<dbReference type="PATRIC" id="fig|456.5.peg.1051"/>
<name>A0A0W0V956_9GAMM</name>
<feature type="compositionally biased region" description="Basic and acidic residues" evidence="1">
    <location>
        <begin position="424"/>
        <end position="434"/>
    </location>
</feature>
<dbReference type="AlphaFoldDB" id="A0A0W0V956"/>
<protein>
    <submittedName>
        <fullName evidence="2">Coiled coil domain-containing protein</fullName>
    </submittedName>
</protein>
<dbReference type="Proteomes" id="UP000055035">
    <property type="component" value="Unassembled WGS sequence"/>
</dbReference>
<evidence type="ECO:0000313" key="3">
    <source>
        <dbReference type="Proteomes" id="UP000055035"/>
    </source>
</evidence>
<reference evidence="2 3" key="1">
    <citation type="submission" date="2015-11" db="EMBL/GenBank/DDBJ databases">
        <title>Genomic analysis of 38 Legionella species identifies large and diverse effector repertoires.</title>
        <authorList>
            <person name="Burstein D."/>
            <person name="Amaro F."/>
            <person name="Zusman T."/>
            <person name="Lifshitz Z."/>
            <person name="Cohen O."/>
            <person name="Gilbert J.A."/>
            <person name="Pupko T."/>
            <person name="Shuman H.A."/>
            <person name="Segal G."/>
        </authorList>
    </citation>
    <scope>NUCLEOTIDE SEQUENCE [LARGE SCALE GENOMIC DNA]</scope>
    <source>
        <strain evidence="2 3">BL-540</strain>
    </source>
</reference>
<evidence type="ECO:0000256" key="1">
    <source>
        <dbReference type="SAM" id="MobiDB-lite"/>
    </source>
</evidence>
<dbReference type="STRING" id="456.Ljor_0989"/>
<keyword evidence="3" id="KW-1185">Reference proteome</keyword>
<gene>
    <name evidence="2" type="ORF">Ljor_0989</name>
</gene>
<sequence length="472" mass="53605">MGLFTKPFLKYFSTTKELDKSFGLDSRRKFFEQYLQSINLSNGLSGTDSFNTYQLSCFSELKDFTRYKDEKGNALLKGTYWQNLEANNNHANAANAAIKAAVDDPGLRTDLANAVNTFNADMDMINSELQKVPPGIDPRKLPNLLHAIKAEAKTAIEAYESQVTQKIEALRQDANFRNEFKSAMGWPLDATSDTKVDQAITELKDTWKKSQKNAFSQFEKTYNESIKDIQEAIQRERDRIAYIGAMRDRNDKEFRDAIDKLIQQKGAQGAATFSSNPNSGSADLKGIKVDDLPLLKTITGRNIRKGEDGSFHLELPWYHRVQYWFSHHQKIDYDIQSIAEAIRACGYDKITMEVSHNDPEEAEEYGRKMYEACINAGFDPKNITIKVNGEERKLEKTTKDGKDTPGLFTGYAGRLQKTHETAKKLKEEREKALKDPTVTDLAQYKGELQALRDAQAQQQQQQQQHMPAPNNP</sequence>